<proteinExistence type="predicted"/>
<dbReference type="OrthoDB" id="5449178at2"/>
<protein>
    <recommendedName>
        <fullName evidence="3">Major capsid protein</fullName>
    </recommendedName>
</protein>
<dbReference type="InterPro" id="IPR005564">
    <property type="entry name" value="Major_capsid_GpE"/>
</dbReference>
<organism evidence="1 2">
    <name type="scientific">Paenibacillus faecis</name>
    <dbReference type="NCBI Taxonomy" id="862114"/>
    <lineage>
        <taxon>Bacteria</taxon>
        <taxon>Bacillati</taxon>
        <taxon>Bacillota</taxon>
        <taxon>Bacilli</taxon>
        <taxon>Bacillales</taxon>
        <taxon>Paenibacillaceae</taxon>
        <taxon>Paenibacillus</taxon>
    </lineage>
</organism>
<dbReference type="Gene3D" id="3.15.30.10">
    <property type="entry name" value="putative capsid protein of prophage domain like"/>
    <property type="match status" value="1"/>
</dbReference>
<dbReference type="Gene3D" id="3.30.1930.10">
    <property type="entry name" value="capsid protein of prophage domain"/>
    <property type="match status" value="1"/>
</dbReference>
<keyword evidence="2" id="KW-1185">Reference proteome</keyword>
<evidence type="ECO:0000313" key="2">
    <source>
        <dbReference type="Proteomes" id="UP000325218"/>
    </source>
</evidence>
<reference evidence="1 2" key="1">
    <citation type="submission" date="2019-08" db="EMBL/GenBank/DDBJ databases">
        <title>Genome sequencing of Paenibacillus faecis DSM 23593(T).</title>
        <authorList>
            <person name="Kook J.-K."/>
            <person name="Park S.-N."/>
            <person name="Lim Y.K."/>
        </authorList>
    </citation>
    <scope>NUCLEOTIDE SEQUENCE [LARGE SCALE GENOMIC DNA]</scope>
    <source>
        <strain evidence="1 2">DSM 23593</strain>
    </source>
</reference>
<evidence type="ECO:0000313" key="1">
    <source>
        <dbReference type="EMBL" id="TYA10922.1"/>
    </source>
</evidence>
<evidence type="ECO:0008006" key="3">
    <source>
        <dbReference type="Google" id="ProtNLM"/>
    </source>
</evidence>
<accession>A0A5D0CML7</accession>
<sequence length="347" mass="39394">MPSYHEILEIPTLVQVVEAFPEDSYYLTDTYASEGRVFETDEIEIQTKKGHRPLAPYVNELLPGKVVLRTGFTSKTYRPALLKPMRVITRHDLKVKQIGETLLNPKNPEERYQELIVEDLADLTDTIDRRKVQQLSQTMFTGKTEQIGEGVSQILDWGFTNIEVLSGTDFSDDSFNVVEYLTEKKMEVMRKSGRTMRRVLTTYEVGTRITSHPSLLALIEAKKETLDVGNLNREILPEGVVYHGYLRQADLHIWSYTNSYTDEEGKEVSYIPAGTLALLPDGKPFEFLYGANLVANDEGAFVFAQAKIFPQVLSEKEPPSRKLQLLSRPICVPGNVDGWYVAKVLKK</sequence>
<dbReference type="Pfam" id="PF03864">
    <property type="entry name" value="Phage_cap_E"/>
    <property type="match status" value="1"/>
</dbReference>
<dbReference type="AlphaFoldDB" id="A0A5D0CML7"/>
<dbReference type="EMBL" id="VSDO01000005">
    <property type="protein sequence ID" value="TYA10922.1"/>
    <property type="molecule type" value="Genomic_DNA"/>
</dbReference>
<name>A0A5D0CML7_9BACL</name>
<gene>
    <name evidence="1" type="ORF">FRY98_24445</name>
</gene>
<dbReference type="RefSeq" id="WP_148457052.1">
    <property type="nucleotide sequence ID" value="NZ_VSDO01000005.1"/>
</dbReference>
<dbReference type="Proteomes" id="UP000325218">
    <property type="component" value="Unassembled WGS sequence"/>
</dbReference>
<comment type="caution">
    <text evidence="1">The sequence shown here is derived from an EMBL/GenBank/DDBJ whole genome shotgun (WGS) entry which is preliminary data.</text>
</comment>